<dbReference type="PROSITE" id="PS00622">
    <property type="entry name" value="HTH_LUXR_1"/>
    <property type="match status" value="1"/>
</dbReference>
<dbReference type="SUPFAM" id="SSF48452">
    <property type="entry name" value="TPR-like"/>
    <property type="match status" value="2"/>
</dbReference>
<feature type="domain" description="HTH luxR-type" evidence="3">
    <location>
        <begin position="860"/>
        <end position="926"/>
    </location>
</feature>
<evidence type="ECO:0000256" key="2">
    <source>
        <dbReference type="ARBA" id="ARBA00022840"/>
    </source>
</evidence>
<dbReference type="PANTHER" id="PTHR16305:SF35">
    <property type="entry name" value="TRANSCRIPTIONAL ACTIVATOR DOMAIN"/>
    <property type="match status" value="1"/>
</dbReference>
<dbReference type="PRINTS" id="PR00038">
    <property type="entry name" value="HTHLUXR"/>
</dbReference>
<dbReference type="Pfam" id="PF00196">
    <property type="entry name" value="GerE"/>
    <property type="match status" value="1"/>
</dbReference>
<keyword evidence="2" id="KW-0067">ATP-binding</keyword>
<dbReference type="InterPro" id="IPR041664">
    <property type="entry name" value="AAA_16"/>
</dbReference>
<protein>
    <submittedName>
        <fullName evidence="4">AAA family ATPase</fullName>
    </submittedName>
</protein>
<dbReference type="InterPro" id="IPR016032">
    <property type="entry name" value="Sig_transdc_resp-reg_C-effctor"/>
</dbReference>
<evidence type="ECO:0000256" key="1">
    <source>
        <dbReference type="ARBA" id="ARBA00022741"/>
    </source>
</evidence>
<dbReference type="Proteomes" id="UP000807309">
    <property type="component" value="Unassembled WGS sequence"/>
</dbReference>
<dbReference type="EMBL" id="JADLRE010000025">
    <property type="protein sequence ID" value="MBF6228744.1"/>
    <property type="molecule type" value="Genomic_DNA"/>
</dbReference>
<name>A0ABS0CEJ2_9NOCA</name>
<dbReference type="Pfam" id="PF13191">
    <property type="entry name" value="AAA_16"/>
    <property type="match status" value="1"/>
</dbReference>
<dbReference type="InterPro" id="IPR011990">
    <property type="entry name" value="TPR-like_helical_dom_sf"/>
</dbReference>
<dbReference type="Gene3D" id="1.10.10.10">
    <property type="entry name" value="Winged helix-like DNA-binding domain superfamily/Winged helix DNA-binding domain"/>
    <property type="match status" value="1"/>
</dbReference>
<evidence type="ECO:0000259" key="3">
    <source>
        <dbReference type="PROSITE" id="PS50043"/>
    </source>
</evidence>
<proteinExistence type="predicted"/>
<accession>A0ABS0CEJ2</accession>
<dbReference type="SUPFAM" id="SSF46894">
    <property type="entry name" value="C-terminal effector domain of the bipartite response regulators"/>
    <property type="match status" value="1"/>
</dbReference>
<dbReference type="SMART" id="SM00421">
    <property type="entry name" value="HTH_LUXR"/>
    <property type="match status" value="1"/>
</dbReference>
<comment type="caution">
    <text evidence="4">The sequence shown here is derived from an EMBL/GenBank/DDBJ whole genome shotgun (WGS) entry which is preliminary data.</text>
</comment>
<organism evidence="4 5">
    <name type="scientific">Nocardia abscessus</name>
    <dbReference type="NCBI Taxonomy" id="120957"/>
    <lineage>
        <taxon>Bacteria</taxon>
        <taxon>Bacillati</taxon>
        <taxon>Actinomycetota</taxon>
        <taxon>Actinomycetes</taxon>
        <taxon>Mycobacteriales</taxon>
        <taxon>Nocardiaceae</taxon>
        <taxon>Nocardia</taxon>
    </lineage>
</organism>
<dbReference type="PROSITE" id="PS50043">
    <property type="entry name" value="HTH_LUXR_2"/>
    <property type="match status" value="1"/>
</dbReference>
<dbReference type="InterPro" id="IPR036388">
    <property type="entry name" value="WH-like_DNA-bd_sf"/>
</dbReference>
<keyword evidence="1" id="KW-0547">Nucleotide-binding</keyword>
<dbReference type="InterPro" id="IPR000792">
    <property type="entry name" value="Tscrpt_reg_LuxR_C"/>
</dbReference>
<dbReference type="Gene3D" id="1.25.40.10">
    <property type="entry name" value="Tetratricopeptide repeat domain"/>
    <property type="match status" value="1"/>
</dbReference>
<dbReference type="InterPro" id="IPR027417">
    <property type="entry name" value="P-loop_NTPase"/>
</dbReference>
<gene>
    <name evidence="4" type="ORF">IU470_27045</name>
</gene>
<keyword evidence="5" id="KW-1185">Reference proteome</keyword>
<sequence>MQCIDRALNSARSGGSYAMAVLGEPGIGKSRVLQELSRRAEAAGFDVLVGRSAQLEREVPFGVFLDALNERSAAVFPSGCGGRVDGFAAERFEFYRAVRAVFDQLASRRPLVLVLDDLHWADPASAELIRHLLRGFVPGMVLAMAYRPRQTGGLLLEAVAHAARENLVEEHELAPLTITETAQALGERPDSPIVRSLYAESGGNPFYLEQLARNKRRRPADHATGDFAGYRQDAAVPLALRRMITQELSGLAPDTLRVLQAGSVAGDPFGVDLVTAIADTDNTQVLQCLGELEAADLVRRDTTPGQFRFRHPIVRRVVYDESMPGWRYGAHKQAAMILAHRGAPLAVRAHHIEHSATPGDETAAMTLAEAAATVIPRAPATAAGWLEAALRLLPATAQPQQRIVLLLMLARALASAGHLRECRTALEQTLHLLPADSAGDRVKIISMIAAADHGLGYADETRQLILTALDQAPAATADAVELQLELADNQWMCGQWEQVPVTLDQALAQAAALADPALLIAVKAAYAVCTAEQGNIPDALRLVQQVAEGLDTIDLVQTPELLGALANLALAETYLGRFTTALRHIERGIEASRATGRAHTFGRFVLAAATVRILLGRLHEARQDAETTLEAALLLNNDQLRMAAHSVRCWVETMSGDLPTALTAGRAAVRIANHTPRAQYVWLAHACYGQALIESGEFELGRQQLLSIGGPELAGMSPGARPQWLEALVIAEVATGRIDSAEAITQQMKHTAHGLPHREASFHHAEAYIHTAQGDHRAAAASAAEARQHCETAATPIFAARARLDTGRALARTGDITGAIHEIELAHNTLQDAGSIRLADEAAKELRTLGKRVRHASLPLQSDNPWGLTGREQSVAVRIAQGLTNREIAADLFISPKTVEKHLARIFTKLGVSTRTAVVATMKRTPRPMTSTLH</sequence>
<dbReference type="CDD" id="cd06170">
    <property type="entry name" value="LuxR_C_like"/>
    <property type="match status" value="1"/>
</dbReference>
<reference evidence="4 5" key="1">
    <citation type="submission" date="2020-10" db="EMBL/GenBank/DDBJ databases">
        <title>Identification of Nocardia species via Next-generation sequencing and recognition of intraspecies genetic diversity.</title>
        <authorList>
            <person name="Li P."/>
            <person name="Li P."/>
            <person name="Lu B."/>
        </authorList>
    </citation>
    <scope>NUCLEOTIDE SEQUENCE [LARGE SCALE GENOMIC DNA]</scope>
    <source>
        <strain evidence="4 5">N-11</strain>
    </source>
</reference>
<evidence type="ECO:0000313" key="4">
    <source>
        <dbReference type="EMBL" id="MBF6228744.1"/>
    </source>
</evidence>
<evidence type="ECO:0000313" key="5">
    <source>
        <dbReference type="Proteomes" id="UP000807309"/>
    </source>
</evidence>
<dbReference type="PANTHER" id="PTHR16305">
    <property type="entry name" value="TESTICULAR SOLUBLE ADENYLYL CYCLASE"/>
    <property type="match status" value="1"/>
</dbReference>
<dbReference type="SUPFAM" id="SSF52540">
    <property type="entry name" value="P-loop containing nucleoside triphosphate hydrolases"/>
    <property type="match status" value="1"/>
</dbReference>